<dbReference type="Proteomes" id="UP000271974">
    <property type="component" value="Unassembled WGS sequence"/>
</dbReference>
<keyword evidence="5 7" id="KW-0408">Iron</keyword>
<dbReference type="PRINTS" id="PR00465">
    <property type="entry name" value="EP450IV"/>
</dbReference>
<evidence type="ECO:0000256" key="2">
    <source>
        <dbReference type="ARBA" id="ARBA00022617"/>
    </source>
</evidence>
<keyword evidence="3 7" id="KW-0479">Metal-binding</keyword>
<dbReference type="EMBL" id="RQTK01000509">
    <property type="protein sequence ID" value="RUS78442.1"/>
    <property type="molecule type" value="Genomic_DNA"/>
</dbReference>
<dbReference type="PROSITE" id="PS00086">
    <property type="entry name" value="CYTOCHROME_P450"/>
    <property type="match status" value="1"/>
</dbReference>
<evidence type="ECO:0000256" key="1">
    <source>
        <dbReference type="ARBA" id="ARBA00010617"/>
    </source>
</evidence>
<keyword evidence="10" id="KW-1185">Reference proteome</keyword>
<dbReference type="GO" id="GO:0034653">
    <property type="term" value="P:retinoic acid catabolic process"/>
    <property type="evidence" value="ECO:0007669"/>
    <property type="project" value="UniProtKB-ARBA"/>
</dbReference>
<evidence type="ECO:0000313" key="10">
    <source>
        <dbReference type="Proteomes" id="UP000271974"/>
    </source>
</evidence>
<comment type="similarity">
    <text evidence="1 8">Belongs to the cytochrome P450 family.</text>
</comment>
<dbReference type="STRING" id="188477.A0A433TA13"/>
<dbReference type="GO" id="GO:0016705">
    <property type="term" value="F:oxidoreductase activity, acting on paired donors, with incorporation or reduction of molecular oxygen"/>
    <property type="evidence" value="ECO:0007669"/>
    <property type="project" value="InterPro"/>
</dbReference>
<dbReference type="InterPro" id="IPR017972">
    <property type="entry name" value="Cyt_P450_CS"/>
</dbReference>
<evidence type="ECO:0000256" key="3">
    <source>
        <dbReference type="ARBA" id="ARBA00022723"/>
    </source>
</evidence>
<comment type="cofactor">
    <cofactor evidence="7">
        <name>heme</name>
        <dbReference type="ChEBI" id="CHEBI:30413"/>
    </cofactor>
</comment>
<dbReference type="InterPro" id="IPR002403">
    <property type="entry name" value="Cyt_P450_E_grp-IV"/>
</dbReference>
<evidence type="ECO:0000256" key="7">
    <source>
        <dbReference type="PIRSR" id="PIRSR602403-1"/>
    </source>
</evidence>
<dbReference type="PANTHER" id="PTHR24286">
    <property type="entry name" value="CYTOCHROME P450 26"/>
    <property type="match status" value="1"/>
</dbReference>
<dbReference type="AlphaFoldDB" id="A0A433TA13"/>
<evidence type="ECO:0000256" key="5">
    <source>
        <dbReference type="ARBA" id="ARBA00023004"/>
    </source>
</evidence>
<sequence length="580" mass="64464">MDLAKSDSSTFNVIFNASPLDYPQWRLDPLVGSLVAESCHAHSAADRELSRLVPRCHLIEEIEAALASWFPWTAHHRRDPIARVPGAFGCGAWTLLSDLSLLRAVMPTVLLIVSFLAWYHGATSSKKSKLPLPPGSLGLPIIGETLSLVFQGPKFFDGRRERYGSVYKTHLLGSPLIRVSGPDNVRKILLSENKLVTVYWPSSVRALLGEGTVSSAMGNLHRTRRKALQRAFCYEALSEYLPVMQKVVRDHIRRWCLEKVVRGYQECKNMTFAVSAETLAGFDMDSEKYRSLVHVFDVFADNLFCLPYHVPGLGFSKGMSARKRLLDEIGESLTRKTKRAEVEGVSNGSRNSRDALSRLLEDQGEESLTSSELKELCLELLFAGHATTASAATSLILQLYKHRGVLSKVQEELKANNLSEPGQGDLNMASLGQLEYVSAVVKEVLRLLPPVGGAYRTVLKSFTLNGYEIPAGWTLMYNIRNTHNSSDLFSNGDTFDPDRWLHHSSSSREEKFHYLPFGGGTRACVGKEFAKLFLKVFVVEIVRSCSWQLENDDVTMSYLPVPHPADGLPLSFTSIPSASL</sequence>
<keyword evidence="2 7" id="KW-0349">Heme</keyword>
<dbReference type="Gene3D" id="1.10.630.10">
    <property type="entry name" value="Cytochrome P450"/>
    <property type="match status" value="1"/>
</dbReference>
<feature type="binding site" description="axial binding residue" evidence="7">
    <location>
        <position position="524"/>
    </location>
    <ligand>
        <name>heme</name>
        <dbReference type="ChEBI" id="CHEBI:30413"/>
    </ligand>
    <ligandPart>
        <name>Fe</name>
        <dbReference type="ChEBI" id="CHEBI:18248"/>
    </ligandPart>
</feature>
<evidence type="ECO:0000256" key="4">
    <source>
        <dbReference type="ARBA" id="ARBA00023002"/>
    </source>
</evidence>
<evidence type="ECO:0000256" key="6">
    <source>
        <dbReference type="ARBA" id="ARBA00023033"/>
    </source>
</evidence>
<gene>
    <name evidence="9" type="ORF">EGW08_013788</name>
</gene>
<dbReference type="PRINTS" id="PR00385">
    <property type="entry name" value="P450"/>
</dbReference>
<protein>
    <recommendedName>
        <fullName evidence="11">Cytochrome P450</fullName>
    </recommendedName>
</protein>
<name>A0A433TA13_ELYCH</name>
<dbReference type="PANTHER" id="PTHR24286:SF384">
    <property type="entry name" value="P450, PUTATIVE (EUROFUNG)-RELATED"/>
    <property type="match status" value="1"/>
</dbReference>
<dbReference type="SUPFAM" id="SSF48264">
    <property type="entry name" value="Cytochrome P450"/>
    <property type="match status" value="1"/>
</dbReference>
<organism evidence="9 10">
    <name type="scientific">Elysia chlorotica</name>
    <name type="common">Eastern emerald elysia</name>
    <name type="synonym">Sea slug</name>
    <dbReference type="NCBI Taxonomy" id="188477"/>
    <lineage>
        <taxon>Eukaryota</taxon>
        <taxon>Metazoa</taxon>
        <taxon>Spiralia</taxon>
        <taxon>Lophotrochozoa</taxon>
        <taxon>Mollusca</taxon>
        <taxon>Gastropoda</taxon>
        <taxon>Heterobranchia</taxon>
        <taxon>Euthyneura</taxon>
        <taxon>Panpulmonata</taxon>
        <taxon>Sacoglossa</taxon>
        <taxon>Placobranchoidea</taxon>
        <taxon>Plakobranchidae</taxon>
        <taxon>Elysia</taxon>
    </lineage>
</organism>
<evidence type="ECO:0000256" key="8">
    <source>
        <dbReference type="RuleBase" id="RU000461"/>
    </source>
</evidence>
<dbReference type="GO" id="GO:0005506">
    <property type="term" value="F:iron ion binding"/>
    <property type="evidence" value="ECO:0007669"/>
    <property type="project" value="InterPro"/>
</dbReference>
<dbReference type="OrthoDB" id="1372046at2759"/>
<evidence type="ECO:0000313" key="9">
    <source>
        <dbReference type="EMBL" id="RUS78442.1"/>
    </source>
</evidence>
<dbReference type="GO" id="GO:0016125">
    <property type="term" value="P:sterol metabolic process"/>
    <property type="evidence" value="ECO:0007669"/>
    <property type="project" value="TreeGrafter"/>
</dbReference>
<keyword evidence="4 8" id="KW-0560">Oxidoreductase</keyword>
<reference evidence="9 10" key="1">
    <citation type="submission" date="2019-01" db="EMBL/GenBank/DDBJ databases">
        <title>A draft genome assembly of the solar-powered sea slug Elysia chlorotica.</title>
        <authorList>
            <person name="Cai H."/>
            <person name="Li Q."/>
            <person name="Fang X."/>
            <person name="Li J."/>
            <person name="Curtis N.E."/>
            <person name="Altenburger A."/>
            <person name="Shibata T."/>
            <person name="Feng M."/>
            <person name="Maeda T."/>
            <person name="Schwartz J.A."/>
            <person name="Shigenobu S."/>
            <person name="Lundholm N."/>
            <person name="Nishiyama T."/>
            <person name="Yang H."/>
            <person name="Hasebe M."/>
            <person name="Li S."/>
            <person name="Pierce S.K."/>
            <person name="Wang J."/>
        </authorList>
    </citation>
    <scope>NUCLEOTIDE SEQUENCE [LARGE SCALE GENOMIC DNA]</scope>
    <source>
        <strain evidence="9">EC2010</strain>
        <tissue evidence="9">Whole organism of an adult</tissue>
    </source>
</reference>
<accession>A0A433TA13</accession>
<dbReference type="InterPro" id="IPR036396">
    <property type="entry name" value="Cyt_P450_sf"/>
</dbReference>
<evidence type="ECO:0008006" key="11">
    <source>
        <dbReference type="Google" id="ProtNLM"/>
    </source>
</evidence>
<dbReference type="GO" id="GO:0020037">
    <property type="term" value="F:heme binding"/>
    <property type="evidence" value="ECO:0007669"/>
    <property type="project" value="InterPro"/>
</dbReference>
<proteinExistence type="inferred from homology"/>
<dbReference type="GO" id="GO:0004497">
    <property type="term" value="F:monooxygenase activity"/>
    <property type="evidence" value="ECO:0007669"/>
    <property type="project" value="UniProtKB-KW"/>
</dbReference>
<keyword evidence="6 8" id="KW-0503">Monooxygenase</keyword>
<dbReference type="Pfam" id="PF00067">
    <property type="entry name" value="p450"/>
    <property type="match status" value="1"/>
</dbReference>
<comment type="caution">
    <text evidence="9">The sequence shown here is derived from an EMBL/GenBank/DDBJ whole genome shotgun (WGS) entry which is preliminary data.</text>
</comment>
<dbReference type="InterPro" id="IPR001128">
    <property type="entry name" value="Cyt_P450"/>
</dbReference>